<dbReference type="AlphaFoldDB" id="A0A1B7MH47"/>
<sequence length="69" mass="8039">MIKTIQSMILHWGYPSAISHLPVEVLLQIFHHCLPETDHLQDSPKLTPIVLTRICRQWRDIAVNTPSLW</sequence>
<dbReference type="OrthoDB" id="2998253at2759"/>
<dbReference type="Gene3D" id="1.20.1280.50">
    <property type="match status" value="1"/>
</dbReference>
<gene>
    <name evidence="2" type="ORF">K503DRAFT_702951</name>
</gene>
<dbReference type="InParanoid" id="A0A1B7MH47"/>
<proteinExistence type="predicted"/>
<dbReference type="EMBL" id="KV449189">
    <property type="protein sequence ID" value="OAX31914.1"/>
    <property type="molecule type" value="Genomic_DNA"/>
</dbReference>
<feature type="non-terminal residue" evidence="2">
    <location>
        <position position="69"/>
    </location>
</feature>
<evidence type="ECO:0000313" key="2">
    <source>
        <dbReference type="EMBL" id="OAX31914.1"/>
    </source>
</evidence>
<dbReference type="Proteomes" id="UP000092154">
    <property type="component" value="Unassembled WGS sequence"/>
</dbReference>
<reference evidence="2 3" key="1">
    <citation type="submission" date="2016-06" db="EMBL/GenBank/DDBJ databases">
        <title>Comparative genomics of the ectomycorrhizal sister species Rhizopogon vinicolor and Rhizopogon vesiculosus (Basidiomycota: Boletales) reveals a divergence of the mating type B locus.</title>
        <authorList>
            <consortium name="DOE Joint Genome Institute"/>
            <person name="Mujic A.B."/>
            <person name="Kuo A."/>
            <person name="Tritt A."/>
            <person name="Lipzen A."/>
            <person name="Chen C."/>
            <person name="Johnson J."/>
            <person name="Sharma A."/>
            <person name="Barry K."/>
            <person name="Grigoriev I.V."/>
            <person name="Spatafora J.W."/>
        </authorList>
    </citation>
    <scope>NUCLEOTIDE SEQUENCE [LARGE SCALE GENOMIC DNA]</scope>
    <source>
        <strain evidence="2 3">AM-OR11-026</strain>
    </source>
</reference>
<feature type="domain" description="F-box" evidence="1">
    <location>
        <begin position="18"/>
        <end position="69"/>
    </location>
</feature>
<evidence type="ECO:0000259" key="1">
    <source>
        <dbReference type="Pfam" id="PF12937"/>
    </source>
</evidence>
<evidence type="ECO:0000313" key="3">
    <source>
        <dbReference type="Proteomes" id="UP000092154"/>
    </source>
</evidence>
<protein>
    <recommendedName>
        <fullName evidence="1">F-box domain-containing protein</fullName>
    </recommendedName>
</protein>
<dbReference type="Pfam" id="PF12937">
    <property type="entry name" value="F-box-like"/>
    <property type="match status" value="1"/>
</dbReference>
<dbReference type="SUPFAM" id="SSF81383">
    <property type="entry name" value="F-box domain"/>
    <property type="match status" value="1"/>
</dbReference>
<organism evidence="2 3">
    <name type="scientific">Rhizopogon vinicolor AM-OR11-026</name>
    <dbReference type="NCBI Taxonomy" id="1314800"/>
    <lineage>
        <taxon>Eukaryota</taxon>
        <taxon>Fungi</taxon>
        <taxon>Dikarya</taxon>
        <taxon>Basidiomycota</taxon>
        <taxon>Agaricomycotina</taxon>
        <taxon>Agaricomycetes</taxon>
        <taxon>Agaricomycetidae</taxon>
        <taxon>Boletales</taxon>
        <taxon>Suillineae</taxon>
        <taxon>Rhizopogonaceae</taxon>
        <taxon>Rhizopogon</taxon>
    </lineage>
</organism>
<dbReference type="STRING" id="1314800.A0A1B7MH47"/>
<keyword evidence="3" id="KW-1185">Reference proteome</keyword>
<dbReference type="InterPro" id="IPR001810">
    <property type="entry name" value="F-box_dom"/>
</dbReference>
<accession>A0A1B7MH47</accession>
<dbReference type="InterPro" id="IPR036047">
    <property type="entry name" value="F-box-like_dom_sf"/>
</dbReference>
<name>A0A1B7MH47_9AGAM</name>